<dbReference type="Proteomes" id="UP001642540">
    <property type="component" value="Unassembled WGS sequence"/>
</dbReference>
<evidence type="ECO:0000256" key="11">
    <source>
        <dbReference type="ARBA" id="ARBA00023160"/>
    </source>
</evidence>
<organism evidence="15 16">
    <name type="scientific">Orchesella dallaii</name>
    <dbReference type="NCBI Taxonomy" id="48710"/>
    <lineage>
        <taxon>Eukaryota</taxon>
        <taxon>Metazoa</taxon>
        <taxon>Ecdysozoa</taxon>
        <taxon>Arthropoda</taxon>
        <taxon>Hexapoda</taxon>
        <taxon>Collembola</taxon>
        <taxon>Entomobryomorpha</taxon>
        <taxon>Entomobryoidea</taxon>
        <taxon>Orchesellidae</taxon>
        <taxon>Orchesellinae</taxon>
        <taxon>Orchesella</taxon>
    </lineage>
</organism>
<reference evidence="15 16" key="1">
    <citation type="submission" date="2024-08" db="EMBL/GenBank/DDBJ databases">
        <authorList>
            <person name="Cucini C."/>
            <person name="Frati F."/>
        </authorList>
    </citation>
    <scope>NUCLEOTIDE SEQUENCE [LARGE SCALE GENOMIC DNA]</scope>
</reference>
<evidence type="ECO:0000256" key="5">
    <source>
        <dbReference type="ARBA" id="ARBA00022832"/>
    </source>
</evidence>
<feature type="transmembrane region" description="Helical" evidence="13">
    <location>
        <begin position="115"/>
        <end position="131"/>
    </location>
</feature>
<evidence type="ECO:0000256" key="13">
    <source>
        <dbReference type="SAM" id="Phobius"/>
    </source>
</evidence>
<name>A0ABP1S834_9HEXA</name>
<evidence type="ECO:0000313" key="15">
    <source>
        <dbReference type="EMBL" id="CAL8145728.1"/>
    </source>
</evidence>
<dbReference type="PANTHER" id="PTHR11351">
    <property type="entry name" value="ACYL-COA DESATURASE"/>
    <property type="match status" value="1"/>
</dbReference>
<keyword evidence="10 13" id="KW-0472">Membrane</keyword>
<evidence type="ECO:0000256" key="8">
    <source>
        <dbReference type="ARBA" id="ARBA00023004"/>
    </source>
</evidence>
<comment type="caution">
    <text evidence="15">The sequence shown here is derived from an EMBL/GenBank/DDBJ whole genome shotgun (WGS) entry which is preliminary data.</text>
</comment>
<feature type="transmembrane region" description="Helical" evidence="13">
    <location>
        <begin position="151"/>
        <end position="169"/>
    </location>
</feature>
<dbReference type="InterPro" id="IPR005804">
    <property type="entry name" value="FA_desaturase_dom"/>
</dbReference>
<keyword evidence="5" id="KW-0276">Fatty acid metabolism</keyword>
<evidence type="ECO:0000313" key="16">
    <source>
        <dbReference type="Proteomes" id="UP001642540"/>
    </source>
</evidence>
<comment type="similarity">
    <text evidence="2 12">Belongs to the fatty acid desaturase type 1 family.</text>
</comment>
<dbReference type="CDD" id="cd03505">
    <property type="entry name" value="Delta9-FADS-like"/>
    <property type="match status" value="1"/>
</dbReference>
<evidence type="ECO:0000256" key="1">
    <source>
        <dbReference type="ARBA" id="ARBA00004141"/>
    </source>
</evidence>
<evidence type="ECO:0000256" key="9">
    <source>
        <dbReference type="ARBA" id="ARBA00023098"/>
    </source>
</evidence>
<keyword evidence="7 12" id="KW-0560">Oxidoreductase</keyword>
<comment type="domain">
    <text evidence="12">The histidine box domains are involved in binding the catalytic metal ions.</text>
</comment>
<dbReference type="PRINTS" id="PR00075">
    <property type="entry name" value="FACDDSATRASE"/>
</dbReference>
<dbReference type="EMBL" id="CAXLJM020000164">
    <property type="protein sequence ID" value="CAL8145728.1"/>
    <property type="molecule type" value="Genomic_DNA"/>
</dbReference>
<evidence type="ECO:0000256" key="2">
    <source>
        <dbReference type="ARBA" id="ARBA00009295"/>
    </source>
</evidence>
<proteinExistence type="inferred from homology"/>
<gene>
    <name evidence="15" type="ORF">ODALV1_LOCUS30580</name>
</gene>
<keyword evidence="3 12" id="KW-0444">Lipid biosynthesis</keyword>
<evidence type="ECO:0000256" key="4">
    <source>
        <dbReference type="ARBA" id="ARBA00022692"/>
    </source>
</evidence>
<evidence type="ECO:0000256" key="3">
    <source>
        <dbReference type="ARBA" id="ARBA00022516"/>
    </source>
</evidence>
<sequence length="233" mass="27671">MKLYNRLPSFFWRHCRRPSPLVSQVLQGNPPTPHLIAILQAMACQNSIHEWCRDHRVHHKFTETNADPHNALRGFFFSHVGWLLVKKHDDVKTKGKSVYLTDLEEDPVVMFQKKYFVPLTLFFCFILPWYIPVRFWGEERWLCWNMVLWRYMLLLNFTWCVNSVAHLWGDRPYDKNINPAESKLVSVLTGGEGWHNYHHAFPWDYKTAELPTYGYNWSTGFIDFLRGLGGHMV</sequence>
<accession>A0ABP1S834</accession>
<evidence type="ECO:0000256" key="7">
    <source>
        <dbReference type="ARBA" id="ARBA00023002"/>
    </source>
</evidence>
<protein>
    <recommendedName>
        <fullName evidence="14">Fatty acid desaturase domain-containing protein</fullName>
    </recommendedName>
</protein>
<keyword evidence="6 13" id="KW-1133">Transmembrane helix</keyword>
<feature type="domain" description="Fatty acid desaturase" evidence="14">
    <location>
        <begin position="30"/>
        <end position="202"/>
    </location>
</feature>
<evidence type="ECO:0000256" key="6">
    <source>
        <dbReference type="ARBA" id="ARBA00022989"/>
    </source>
</evidence>
<keyword evidence="16" id="KW-1185">Reference proteome</keyword>
<evidence type="ECO:0000256" key="10">
    <source>
        <dbReference type="ARBA" id="ARBA00023136"/>
    </source>
</evidence>
<comment type="subcellular location">
    <subcellularLocation>
        <location evidence="1">Membrane</location>
        <topology evidence="1">Multi-pass membrane protein</topology>
    </subcellularLocation>
</comment>
<keyword evidence="11 12" id="KW-0275">Fatty acid biosynthesis</keyword>
<dbReference type="PANTHER" id="PTHR11351:SF31">
    <property type="entry name" value="DESATURASE 1, ISOFORM A-RELATED"/>
    <property type="match status" value="1"/>
</dbReference>
<dbReference type="Pfam" id="PF00487">
    <property type="entry name" value="FA_desaturase"/>
    <property type="match status" value="1"/>
</dbReference>
<comment type="cofactor">
    <cofactor evidence="12">
        <name>Fe(2+)</name>
        <dbReference type="ChEBI" id="CHEBI:29033"/>
    </cofactor>
</comment>
<keyword evidence="9" id="KW-0443">Lipid metabolism</keyword>
<evidence type="ECO:0000259" key="14">
    <source>
        <dbReference type="Pfam" id="PF00487"/>
    </source>
</evidence>
<dbReference type="InterPro" id="IPR015876">
    <property type="entry name" value="Acyl-CoA_DS"/>
</dbReference>
<keyword evidence="8" id="KW-0408">Iron</keyword>
<keyword evidence="4 12" id="KW-0812">Transmembrane</keyword>
<evidence type="ECO:0000256" key="12">
    <source>
        <dbReference type="RuleBase" id="RU000581"/>
    </source>
</evidence>